<protein>
    <submittedName>
        <fullName evidence="1">SbcC/MukB-like Walker B domain-containing protein</fullName>
    </submittedName>
</protein>
<dbReference type="RefSeq" id="WP_379313442.1">
    <property type="nucleotide sequence ID" value="NZ_JBHUKY010000064.1"/>
</dbReference>
<dbReference type="Pfam" id="PF13558">
    <property type="entry name" value="SbcC_Walker_B"/>
    <property type="match status" value="1"/>
</dbReference>
<reference evidence="2" key="1">
    <citation type="journal article" date="2019" name="Int. J. Syst. Evol. Microbiol.">
        <title>The Global Catalogue of Microorganisms (GCM) 10K type strain sequencing project: providing services to taxonomists for standard genome sequencing and annotation.</title>
        <authorList>
            <consortium name="The Broad Institute Genomics Platform"/>
            <consortium name="The Broad Institute Genome Sequencing Center for Infectious Disease"/>
            <person name="Wu L."/>
            <person name="Ma J."/>
        </authorList>
    </citation>
    <scope>NUCLEOTIDE SEQUENCE [LARGE SCALE GENOMIC DNA]</scope>
    <source>
        <strain evidence="2">CCM 8725</strain>
    </source>
</reference>
<evidence type="ECO:0000313" key="2">
    <source>
        <dbReference type="Proteomes" id="UP001597448"/>
    </source>
</evidence>
<sequence length="135" mass="15476">MKKALDYRKWFRFDMFITRKGIPEERFTNKVFGELSGGEKAMSIYSPLFAAIAAKYSYAAPDAPRVISLNEAFAGIDSENIAQMFQLVHDFEFDYIMNSQVLWGCYETVDELSIAQILRSVDSPVLAVARYYWDG</sequence>
<name>A0ABW5FI43_9BACL</name>
<keyword evidence="2" id="KW-1185">Reference proteome</keyword>
<comment type="caution">
    <text evidence="1">The sequence shown here is derived from an EMBL/GenBank/DDBJ whole genome shotgun (WGS) entry which is preliminary data.</text>
</comment>
<evidence type="ECO:0000313" key="1">
    <source>
        <dbReference type="EMBL" id="MFD2413377.1"/>
    </source>
</evidence>
<proteinExistence type="predicted"/>
<accession>A0ABW5FI43</accession>
<dbReference type="Proteomes" id="UP001597448">
    <property type="component" value="Unassembled WGS sequence"/>
</dbReference>
<organism evidence="1 2">
    <name type="scientific">Paenibacillus rhizoplanae</name>
    <dbReference type="NCBI Taxonomy" id="1917181"/>
    <lineage>
        <taxon>Bacteria</taxon>
        <taxon>Bacillati</taxon>
        <taxon>Bacillota</taxon>
        <taxon>Bacilli</taxon>
        <taxon>Bacillales</taxon>
        <taxon>Paenibacillaceae</taxon>
        <taxon>Paenibacillus</taxon>
    </lineage>
</organism>
<gene>
    <name evidence="1" type="ORF">ACFSX3_26185</name>
</gene>
<dbReference type="EMBL" id="JBHUKY010000064">
    <property type="protein sequence ID" value="MFD2413377.1"/>
    <property type="molecule type" value="Genomic_DNA"/>
</dbReference>